<protein>
    <submittedName>
        <fullName evidence="3">Uncharacterized protein containing a von Willebrand factor type A (VWA) domain-like protein</fullName>
    </submittedName>
</protein>
<keyword evidence="4" id="KW-1185">Reference proteome</keyword>
<gene>
    <name evidence="3" type="ordered locus">Hoch_1379</name>
</gene>
<accession>D0LUP3</accession>
<dbReference type="Pfam" id="PF13519">
    <property type="entry name" value="VWA_2"/>
    <property type="match status" value="1"/>
</dbReference>
<dbReference type="PANTHER" id="PTHR36846">
    <property type="entry name" value="PROTEIN VIAA"/>
    <property type="match status" value="1"/>
</dbReference>
<sequence length="536" mass="58380">MGALTRITKGALSWRASARLSEPKPGAQCVVLSRYDRWHFERLGAHDQALMQRLQRTPALVPVAFDLYGFLYKPRPQRVPGAALTLAVKVLAKLAELGELAAIRQRTVLSEWATVMHLNALLGPVEEFLQRGGGQSGAGGHGDANAEGAGGAGGGDAEVLEAFERAHGLGQQPARASQPGRSQPEQSDEHSDEQTGEHLAPGKHGLADTSSETDARDADLRAALQQACAELAEALRAVDEVAEAMQECDTWGREPGDFGRLPIEEFQRLSQVLRETPSVRKIVELAGRWSELLKPRLKRGHSPRGRSELVGVTLGGGLERLCATELIKLRHPALRRVLLGQLAERRALVHELRGPDVLGRGPMILVVDTSGSMHGARMTMAKSLMLALALHCWEQRRPLRVLTFGAPGEMHESEVAVDEPFWTRLEQCLSVAFGGGTDFDGPLLRVCEIVGERPWRRADAVFLTDGECCVAEATRAQLARTRARVALNIIGVLVGRGRGLDGVADIAYRARDGRGWRGDVDPRTWEVLERDIVVDV</sequence>
<evidence type="ECO:0000313" key="4">
    <source>
        <dbReference type="Proteomes" id="UP000001880"/>
    </source>
</evidence>
<dbReference type="Gene3D" id="3.40.50.410">
    <property type="entry name" value="von Willebrand factor, type A domain"/>
    <property type="match status" value="1"/>
</dbReference>
<dbReference type="PANTHER" id="PTHR36846:SF1">
    <property type="entry name" value="PROTEIN VIAA"/>
    <property type="match status" value="1"/>
</dbReference>
<organism evidence="3 4">
    <name type="scientific">Haliangium ochraceum (strain DSM 14365 / JCM 11303 / SMP-2)</name>
    <dbReference type="NCBI Taxonomy" id="502025"/>
    <lineage>
        <taxon>Bacteria</taxon>
        <taxon>Pseudomonadati</taxon>
        <taxon>Myxococcota</taxon>
        <taxon>Polyangia</taxon>
        <taxon>Haliangiales</taxon>
        <taxon>Kofleriaceae</taxon>
        <taxon>Haliangium</taxon>
    </lineage>
</organism>
<dbReference type="SUPFAM" id="SSF53300">
    <property type="entry name" value="vWA-like"/>
    <property type="match status" value="1"/>
</dbReference>
<evidence type="ECO:0000259" key="2">
    <source>
        <dbReference type="Pfam" id="PF13519"/>
    </source>
</evidence>
<evidence type="ECO:0000256" key="1">
    <source>
        <dbReference type="SAM" id="MobiDB-lite"/>
    </source>
</evidence>
<dbReference type="HOGENOM" id="CLU_507864_0_0_7"/>
<name>D0LUP3_HALO1</name>
<dbReference type="eggNOG" id="COG2425">
    <property type="taxonomic scope" value="Bacteria"/>
</dbReference>
<proteinExistence type="predicted"/>
<dbReference type="KEGG" id="hoh:Hoch_1379"/>
<dbReference type="GO" id="GO:0005829">
    <property type="term" value="C:cytosol"/>
    <property type="evidence" value="ECO:0007669"/>
    <property type="project" value="TreeGrafter"/>
</dbReference>
<feature type="compositionally biased region" description="Basic and acidic residues" evidence="1">
    <location>
        <begin position="187"/>
        <end position="196"/>
    </location>
</feature>
<dbReference type="InterPro" id="IPR036465">
    <property type="entry name" value="vWFA_dom_sf"/>
</dbReference>
<dbReference type="STRING" id="502025.Hoch_1379"/>
<feature type="region of interest" description="Disordered" evidence="1">
    <location>
        <begin position="168"/>
        <end position="215"/>
    </location>
</feature>
<dbReference type="InterPro" id="IPR002035">
    <property type="entry name" value="VWF_A"/>
</dbReference>
<feature type="domain" description="VWFA" evidence="2">
    <location>
        <begin position="363"/>
        <end position="467"/>
    </location>
</feature>
<feature type="region of interest" description="Disordered" evidence="1">
    <location>
        <begin position="132"/>
        <end position="155"/>
    </location>
</feature>
<reference evidence="3 4" key="1">
    <citation type="journal article" date="2010" name="Stand. Genomic Sci.">
        <title>Complete genome sequence of Haliangium ochraceum type strain (SMP-2).</title>
        <authorList>
            <consortium name="US DOE Joint Genome Institute (JGI-PGF)"/>
            <person name="Ivanova N."/>
            <person name="Daum C."/>
            <person name="Lang E."/>
            <person name="Abt B."/>
            <person name="Kopitz M."/>
            <person name="Saunders E."/>
            <person name="Lapidus A."/>
            <person name="Lucas S."/>
            <person name="Glavina Del Rio T."/>
            <person name="Nolan M."/>
            <person name="Tice H."/>
            <person name="Copeland A."/>
            <person name="Cheng J.F."/>
            <person name="Chen F."/>
            <person name="Bruce D."/>
            <person name="Goodwin L."/>
            <person name="Pitluck S."/>
            <person name="Mavromatis K."/>
            <person name="Pati A."/>
            <person name="Mikhailova N."/>
            <person name="Chen A."/>
            <person name="Palaniappan K."/>
            <person name="Land M."/>
            <person name="Hauser L."/>
            <person name="Chang Y.J."/>
            <person name="Jeffries C.D."/>
            <person name="Detter J.C."/>
            <person name="Brettin T."/>
            <person name="Rohde M."/>
            <person name="Goker M."/>
            <person name="Bristow J."/>
            <person name="Markowitz V."/>
            <person name="Eisen J.A."/>
            <person name="Hugenholtz P."/>
            <person name="Kyrpides N.C."/>
            <person name="Klenk H.P."/>
        </authorList>
    </citation>
    <scope>NUCLEOTIDE SEQUENCE [LARGE SCALE GENOMIC DNA]</scope>
    <source>
        <strain evidence="4">DSM 14365 / CIP 107738 / JCM 11303 / AJ 13395 / SMP-2</strain>
    </source>
</reference>
<evidence type="ECO:0000313" key="3">
    <source>
        <dbReference type="EMBL" id="ACY13933.1"/>
    </source>
</evidence>
<dbReference type="EMBL" id="CP001804">
    <property type="protein sequence ID" value="ACY13933.1"/>
    <property type="molecule type" value="Genomic_DNA"/>
</dbReference>
<dbReference type="AlphaFoldDB" id="D0LUP3"/>
<dbReference type="Proteomes" id="UP000001880">
    <property type="component" value="Chromosome"/>
</dbReference>